<dbReference type="EMBL" id="JABSTV010001252">
    <property type="protein sequence ID" value="KAH7947560.1"/>
    <property type="molecule type" value="Genomic_DNA"/>
</dbReference>
<reference evidence="2" key="2">
    <citation type="submission" date="2021-09" db="EMBL/GenBank/DDBJ databases">
        <authorList>
            <person name="Jia N."/>
            <person name="Wang J."/>
            <person name="Shi W."/>
            <person name="Du L."/>
            <person name="Sun Y."/>
            <person name="Zhan W."/>
            <person name="Jiang J."/>
            <person name="Wang Q."/>
            <person name="Zhang B."/>
            <person name="Ji P."/>
            <person name="Sakyi L.B."/>
            <person name="Cui X."/>
            <person name="Yuan T."/>
            <person name="Jiang B."/>
            <person name="Yang W."/>
            <person name="Lam T.T.-Y."/>
            <person name="Chang Q."/>
            <person name="Ding S."/>
            <person name="Wang X."/>
            <person name="Zhu J."/>
            <person name="Ruan X."/>
            <person name="Zhao L."/>
            <person name="Wei J."/>
            <person name="Que T."/>
            <person name="Du C."/>
            <person name="Cheng J."/>
            <person name="Dai P."/>
            <person name="Han X."/>
            <person name="Huang E."/>
            <person name="Gao Y."/>
            <person name="Liu J."/>
            <person name="Shao H."/>
            <person name="Ye R."/>
            <person name="Li L."/>
            <person name="Wei W."/>
            <person name="Wang X."/>
            <person name="Wang C."/>
            <person name="Huo Q."/>
            <person name="Li W."/>
            <person name="Guo W."/>
            <person name="Chen H."/>
            <person name="Chen S."/>
            <person name="Zhou L."/>
            <person name="Zhou L."/>
            <person name="Ni X."/>
            <person name="Tian J."/>
            <person name="Zhou Y."/>
            <person name="Sheng Y."/>
            <person name="Liu T."/>
            <person name="Pan Y."/>
            <person name="Xia L."/>
            <person name="Li J."/>
            <person name="Zhao F."/>
            <person name="Cao W."/>
        </authorList>
    </citation>
    <scope>NUCLEOTIDE SEQUENCE</scope>
    <source>
        <strain evidence="2">Rsan-2018</strain>
        <tissue evidence="2">Larvae</tissue>
    </source>
</reference>
<proteinExistence type="predicted"/>
<comment type="caution">
    <text evidence="2">The sequence shown here is derived from an EMBL/GenBank/DDBJ whole genome shotgun (WGS) entry which is preliminary data.</text>
</comment>
<evidence type="ECO:0000313" key="2">
    <source>
        <dbReference type="EMBL" id="KAH7947560.1"/>
    </source>
</evidence>
<accession>A0A9D4PMR1</accession>
<gene>
    <name evidence="2" type="ORF">HPB52_013308</name>
</gene>
<keyword evidence="3" id="KW-1185">Reference proteome</keyword>
<reference evidence="2" key="1">
    <citation type="journal article" date="2020" name="Cell">
        <title>Large-Scale Comparative Analyses of Tick Genomes Elucidate Their Genetic Diversity and Vector Capacities.</title>
        <authorList>
            <consortium name="Tick Genome and Microbiome Consortium (TIGMIC)"/>
            <person name="Jia N."/>
            <person name="Wang J."/>
            <person name="Shi W."/>
            <person name="Du L."/>
            <person name="Sun Y."/>
            <person name="Zhan W."/>
            <person name="Jiang J.F."/>
            <person name="Wang Q."/>
            <person name="Zhang B."/>
            <person name="Ji P."/>
            <person name="Bell-Sakyi L."/>
            <person name="Cui X.M."/>
            <person name="Yuan T.T."/>
            <person name="Jiang B.G."/>
            <person name="Yang W.F."/>
            <person name="Lam T.T."/>
            <person name="Chang Q.C."/>
            <person name="Ding S.J."/>
            <person name="Wang X.J."/>
            <person name="Zhu J.G."/>
            <person name="Ruan X.D."/>
            <person name="Zhao L."/>
            <person name="Wei J.T."/>
            <person name="Ye R.Z."/>
            <person name="Que T.C."/>
            <person name="Du C.H."/>
            <person name="Zhou Y.H."/>
            <person name="Cheng J.X."/>
            <person name="Dai P.F."/>
            <person name="Guo W.B."/>
            <person name="Han X.H."/>
            <person name="Huang E.J."/>
            <person name="Li L.F."/>
            <person name="Wei W."/>
            <person name="Gao Y.C."/>
            <person name="Liu J.Z."/>
            <person name="Shao H.Z."/>
            <person name="Wang X."/>
            <person name="Wang C.C."/>
            <person name="Yang T.C."/>
            <person name="Huo Q.B."/>
            <person name="Li W."/>
            <person name="Chen H.Y."/>
            <person name="Chen S.E."/>
            <person name="Zhou L.G."/>
            <person name="Ni X.B."/>
            <person name="Tian J.H."/>
            <person name="Sheng Y."/>
            <person name="Liu T."/>
            <person name="Pan Y.S."/>
            <person name="Xia L.Y."/>
            <person name="Li J."/>
            <person name="Zhao F."/>
            <person name="Cao W.C."/>
        </authorList>
    </citation>
    <scope>NUCLEOTIDE SEQUENCE</scope>
    <source>
        <strain evidence="2">Rsan-2018</strain>
    </source>
</reference>
<sequence length="175" mass="19305">MECDDVESLDSSYRPSTESLNSKSTTCSVVPARALRLPCGHAGCRTCVCNAVVRAASHRDPCETDPKACPDGLCPEEWSPLSVPDVKIVTSLELLRHQIVLCDNARLDYTFHAELRRGTASAELSHLAGHLRSGCHVSRKIRPRLRNLGRSGVWNTETLSDLYKRHARNAEEGVL</sequence>
<dbReference type="AlphaFoldDB" id="A0A9D4PMR1"/>
<name>A0A9D4PMR1_RHISA</name>
<organism evidence="2 3">
    <name type="scientific">Rhipicephalus sanguineus</name>
    <name type="common">Brown dog tick</name>
    <name type="synonym">Ixodes sanguineus</name>
    <dbReference type="NCBI Taxonomy" id="34632"/>
    <lineage>
        <taxon>Eukaryota</taxon>
        <taxon>Metazoa</taxon>
        <taxon>Ecdysozoa</taxon>
        <taxon>Arthropoda</taxon>
        <taxon>Chelicerata</taxon>
        <taxon>Arachnida</taxon>
        <taxon>Acari</taxon>
        <taxon>Parasitiformes</taxon>
        <taxon>Ixodida</taxon>
        <taxon>Ixodoidea</taxon>
        <taxon>Ixodidae</taxon>
        <taxon>Rhipicephalinae</taxon>
        <taxon>Rhipicephalus</taxon>
        <taxon>Rhipicephalus</taxon>
    </lineage>
</organism>
<feature type="compositionally biased region" description="Polar residues" evidence="1">
    <location>
        <begin position="9"/>
        <end position="23"/>
    </location>
</feature>
<evidence type="ECO:0000313" key="3">
    <source>
        <dbReference type="Proteomes" id="UP000821837"/>
    </source>
</evidence>
<feature type="region of interest" description="Disordered" evidence="1">
    <location>
        <begin position="1"/>
        <end position="23"/>
    </location>
</feature>
<evidence type="ECO:0000256" key="1">
    <source>
        <dbReference type="SAM" id="MobiDB-lite"/>
    </source>
</evidence>
<dbReference type="Proteomes" id="UP000821837">
    <property type="component" value="Chromosome 6"/>
</dbReference>
<protein>
    <submittedName>
        <fullName evidence="2">Uncharacterized protein</fullName>
    </submittedName>
</protein>